<protein>
    <submittedName>
        <fullName evidence="1">Uncharacterized protein</fullName>
    </submittedName>
</protein>
<reference evidence="1 2" key="1">
    <citation type="submission" date="2014-03" db="EMBL/GenBank/DDBJ databases">
        <title>Draft genome of the hookworm Oesophagostomum dentatum.</title>
        <authorList>
            <person name="Mitreva M."/>
        </authorList>
    </citation>
    <scope>NUCLEOTIDE SEQUENCE [LARGE SCALE GENOMIC DNA]</scope>
    <source>
        <strain evidence="1 2">OD-Hann</strain>
    </source>
</reference>
<gene>
    <name evidence="1" type="ORF">OESDEN_18466</name>
</gene>
<dbReference type="Proteomes" id="UP000053660">
    <property type="component" value="Unassembled WGS sequence"/>
</dbReference>
<evidence type="ECO:0000313" key="2">
    <source>
        <dbReference type="Proteomes" id="UP000053660"/>
    </source>
</evidence>
<dbReference type="AlphaFoldDB" id="A0A0B1SF49"/>
<dbReference type="EMBL" id="KN584852">
    <property type="protein sequence ID" value="KHJ81845.1"/>
    <property type="molecule type" value="Genomic_DNA"/>
</dbReference>
<organism evidence="1 2">
    <name type="scientific">Oesophagostomum dentatum</name>
    <name type="common">Nodular worm</name>
    <dbReference type="NCBI Taxonomy" id="61180"/>
    <lineage>
        <taxon>Eukaryota</taxon>
        <taxon>Metazoa</taxon>
        <taxon>Ecdysozoa</taxon>
        <taxon>Nematoda</taxon>
        <taxon>Chromadorea</taxon>
        <taxon>Rhabditida</taxon>
        <taxon>Rhabditina</taxon>
        <taxon>Rhabditomorpha</taxon>
        <taxon>Strongyloidea</taxon>
        <taxon>Strongylidae</taxon>
        <taxon>Oesophagostomum</taxon>
    </lineage>
</organism>
<name>A0A0B1SF49_OESDE</name>
<proteinExistence type="predicted"/>
<accession>A0A0B1SF49</accession>
<keyword evidence="2" id="KW-1185">Reference proteome</keyword>
<sequence>MIIPNAARQRESKENASNTALLMTEFQQTTSTTYSALNHSMRSGTASWITCPRTPPSRKDRLSVFVYINKDNNYREPVLWERREKSRKITKKREKLVISVL</sequence>
<evidence type="ECO:0000313" key="1">
    <source>
        <dbReference type="EMBL" id="KHJ81845.1"/>
    </source>
</evidence>